<comment type="similarity">
    <text evidence="3 13">Belongs to the AB hydrolase superfamily. Lipase family.</text>
</comment>
<dbReference type="GO" id="GO:0004465">
    <property type="term" value="F:lipoprotein lipase activity"/>
    <property type="evidence" value="ECO:0007669"/>
    <property type="project" value="InterPro"/>
</dbReference>
<evidence type="ECO:0000256" key="10">
    <source>
        <dbReference type="ARBA" id="ARBA00023098"/>
    </source>
</evidence>
<comment type="catalytic activity">
    <reaction evidence="1">
        <text>a triacylglycerol + H2O = a diacylglycerol + a fatty acid + H(+)</text>
        <dbReference type="Rhea" id="RHEA:12044"/>
        <dbReference type="ChEBI" id="CHEBI:15377"/>
        <dbReference type="ChEBI" id="CHEBI:15378"/>
        <dbReference type="ChEBI" id="CHEBI:17855"/>
        <dbReference type="ChEBI" id="CHEBI:18035"/>
        <dbReference type="ChEBI" id="CHEBI:28868"/>
        <dbReference type="EC" id="3.1.1.3"/>
    </reaction>
</comment>
<dbReference type="InterPro" id="IPR001024">
    <property type="entry name" value="PLAT/LH2_dom"/>
</dbReference>
<evidence type="ECO:0000256" key="3">
    <source>
        <dbReference type="ARBA" id="ARBA00010701"/>
    </source>
</evidence>
<dbReference type="InterPro" id="IPR013818">
    <property type="entry name" value="Lipase"/>
</dbReference>
<dbReference type="SMART" id="SM00308">
    <property type="entry name" value="LH2"/>
    <property type="match status" value="1"/>
</dbReference>
<evidence type="ECO:0000256" key="1">
    <source>
        <dbReference type="ARBA" id="ARBA00001024"/>
    </source>
</evidence>
<dbReference type="InterPro" id="IPR033906">
    <property type="entry name" value="Lipase_N"/>
</dbReference>
<organism evidence="16 17">
    <name type="scientific">Scophthalmus maximus</name>
    <name type="common">Turbot</name>
    <name type="synonym">Psetta maxima</name>
    <dbReference type="NCBI Taxonomy" id="52904"/>
    <lineage>
        <taxon>Eukaryota</taxon>
        <taxon>Metazoa</taxon>
        <taxon>Chordata</taxon>
        <taxon>Craniata</taxon>
        <taxon>Vertebrata</taxon>
        <taxon>Euteleostomi</taxon>
        <taxon>Actinopterygii</taxon>
        <taxon>Neopterygii</taxon>
        <taxon>Teleostei</taxon>
        <taxon>Neoteleostei</taxon>
        <taxon>Acanthomorphata</taxon>
        <taxon>Carangaria</taxon>
        <taxon>Pleuronectiformes</taxon>
        <taxon>Pleuronectoidei</taxon>
        <taxon>Scophthalmidae</taxon>
        <taxon>Scophthalmus</taxon>
    </lineage>
</organism>
<accession>A0A6A4SPS2</accession>
<evidence type="ECO:0000256" key="9">
    <source>
        <dbReference type="ARBA" id="ARBA00022963"/>
    </source>
</evidence>
<evidence type="ECO:0000313" key="16">
    <source>
        <dbReference type="EMBL" id="KAF0034128.1"/>
    </source>
</evidence>
<dbReference type="PANTHER" id="PTHR11610:SF13">
    <property type="entry name" value="ENDOTHELIAL LIPASE"/>
    <property type="match status" value="1"/>
</dbReference>
<dbReference type="Gene3D" id="2.60.60.20">
    <property type="entry name" value="PLAT/LH2 domain"/>
    <property type="match status" value="1"/>
</dbReference>
<evidence type="ECO:0000259" key="15">
    <source>
        <dbReference type="PROSITE" id="PS50095"/>
    </source>
</evidence>
<feature type="domain" description="PLAT" evidence="15">
    <location>
        <begin position="347"/>
        <end position="485"/>
    </location>
</feature>
<dbReference type="GO" id="GO:0016042">
    <property type="term" value="P:lipid catabolic process"/>
    <property type="evidence" value="ECO:0007669"/>
    <property type="project" value="UniProtKB-KW"/>
</dbReference>
<keyword evidence="9" id="KW-0442">Lipid degradation</keyword>
<sequence>MNHKTLLLRIFLQCAAALFSSALGENAVLKGEESGLDELSTDGKHLDGIIKYNMRKSLDLEQEGCYLQAGKKECLEECGFNATAKTIFIIHGWTMSGIFESWMHKLVSALMQRESGANVVVVDWITMAQQLYPDAVNHTRSVGFDIAAMLNWLQDEQQLPLDKVHLIGYSLGAHVAGYAGTYVRGTIGRITGLDPAGPMFEGVDEQKRLSPDDADFVDVLHTYTREALGVSIGIQQPIGDIDIYPNGGDVQPGCALGDVLAVAGNFMEVMKCEHERAVHLFVDSLMNKDHMSFAFQCTGPDRFKKGICLSCRKNRCNNIGYNTRKMRKRRNSKMYLKTRADTPFGGYHYQMKMHVFNRKQSDNADPTFHVKLYGANNDTTNIFVDVHDDTVGLNLTNTFLVFTEDEIGDLLKIRLSWEGDSESWGSVWKNIKKSFWAWNPKPPKPVLQVRRIRVKAGETQKKFTFCAQDPSKTEISPGDSITFVKCRDGWEVKPRKRYETQRDVAKLCKIIMHKTPDSRTICMKVRSKLNTDVLSRSAHLSTFSTSRCMGTDFLGFTVCYGFLWESALGFSVVTANETSVQNSTVPSYAFTEDDLVRAEVEEGHLSRRVGRARSSLYEFVSSGFLQDAELRVAISNRPLGLHCCGSGSKYHVSLPVAAGVLLVGLPYSISLVAQCIYGWPNKPGYKKYTEALQPRRIYRLTRAVLEMLKYLQYGRLYYQWKSWYRNDENRKHCEKAIIFGRRGNKLDLYHSPNVGKTEGGPAPLIVFIYGGAWGSGNRSIFCLLAKQMAQELNSAVICPDYSTYPKGNVLGMVQDVADSLVWAQENGQRFNFDKDNIVLIGHSAGAHLCALATLFLIDTREELFIEASKQQDVALAIRGVIGLSGVYDIMDHYEHERKRGVEYVSTMHKAMNGVENFAYYSPTHFLQNLSRDKLNRVPPFALLHGTSDIIVPVESSTKFSELLTSLSVKASLYLLPRVDHVEIMIDLMASDRRFYHPIYGCIKQEHRKLLTSEKT</sequence>
<dbReference type="CDD" id="cd00707">
    <property type="entry name" value="Pancreat_lipase_like"/>
    <property type="match status" value="1"/>
</dbReference>
<evidence type="ECO:0000256" key="11">
    <source>
        <dbReference type="ARBA" id="ARBA00023180"/>
    </source>
</evidence>
<dbReference type="SUPFAM" id="SSF49723">
    <property type="entry name" value="Lipase/lipooxygenase domain (PLAT/LH2 domain)"/>
    <property type="match status" value="1"/>
</dbReference>
<dbReference type="PRINTS" id="PR00821">
    <property type="entry name" value="TAGLIPASE"/>
</dbReference>
<evidence type="ECO:0000256" key="4">
    <source>
        <dbReference type="ARBA" id="ARBA00013279"/>
    </source>
</evidence>
<dbReference type="Pfam" id="PF20434">
    <property type="entry name" value="BD-FAE"/>
    <property type="match status" value="1"/>
</dbReference>
<proteinExistence type="inferred from homology"/>
<evidence type="ECO:0000256" key="12">
    <source>
        <dbReference type="PROSITE-ProRule" id="PRU00152"/>
    </source>
</evidence>
<dbReference type="Pfam" id="PF00151">
    <property type="entry name" value="Lipase"/>
    <property type="match status" value="1"/>
</dbReference>
<dbReference type="PRINTS" id="PR00822">
    <property type="entry name" value="LIPOLIPASE"/>
</dbReference>
<dbReference type="FunFam" id="3.40.50.1820:FF:000441">
    <property type="entry name" value="Lipoprotein lipase"/>
    <property type="match status" value="1"/>
</dbReference>
<dbReference type="InterPro" id="IPR049492">
    <property type="entry name" value="BD-FAE-like_dom"/>
</dbReference>
<dbReference type="AlphaFoldDB" id="A0A6A4SPS2"/>
<evidence type="ECO:0000313" key="17">
    <source>
        <dbReference type="Proteomes" id="UP000438429"/>
    </source>
</evidence>
<dbReference type="GO" id="GO:0005615">
    <property type="term" value="C:extracellular space"/>
    <property type="evidence" value="ECO:0007669"/>
    <property type="project" value="TreeGrafter"/>
</dbReference>
<dbReference type="SUPFAM" id="SSF53474">
    <property type="entry name" value="alpha/beta-Hydrolases"/>
    <property type="match status" value="2"/>
</dbReference>
<dbReference type="FunFam" id="2.60.60.20:FF:000010">
    <property type="entry name" value="hepatic triacylglycerol lipase"/>
    <property type="match status" value="1"/>
</dbReference>
<reference evidence="16 17" key="1">
    <citation type="submission" date="2019-06" db="EMBL/GenBank/DDBJ databases">
        <title>Draft genomes of female and male turbot (Scophthalmus maximus).</title>
        <authorList>
            <person name="Xu H."/>
            <person name="Xu X.-W."/>
            <person name="Shao C."/>
            <person name="Chen S."/>
        </authorList>
    </citation>
    <scope>NUCLEOTIDE SEQUENCE [LARGE SCALE GENOMIC DNA]</scope>
    <source>
        <strain evidence="16">Ysfricsl-2016a</strain>
        <tissue evidence="16">Blood</tissue>
    </source>
</reference>
<dbReference type="Pfam" id="PF01477">
    <property type="entry name" value="PLAT"/>
    <property type="match status" value="1"/>
</dbReference>
<keyword evidence="7 14" id="KW-0732">Signal</keyword>
<comment type="caution">
    <text evidence="16">The sequence shown here is derived from an EMBL/GenBank/DDBJ whole genome shotgun (WGS) entry which is preliminary data.</text>
</comment>
<evidence type="ECO:0000256" key="6">
    <source>
        <dbReference type="ARBA" id="ARBA00022674"/>
    </source>
</evidence>
<dbReference type="EMBL" id="VEVO01000012">
    <property type="protein sequence ID" value="KAF0034128.1"/>
    <property type="molecule type" value="Genomic_DNA"/>
</dbReference>
<evidence type="ECO:0000256" key="7">
    <source>
        <dbReference type="ARBA" id="ARBA00022729"/>
    </source>
</evidence>
<name>A0A6A4SPS2_SCOMX</name>
<feature type="signal peptide" evidence="14">
    <location>
        <begin position="1"/>
        <end position="17"/>
    </location>
</feature>
<dbReference type="PROSITE" id="PS50095">
    <property type="entry name" value="PLAT"/>
    <property type="match status" value="1"/>
</dbReference>
<keyword evidence="8" id="KW-0378">Hydrolase</keyword>
<evidence type="ECO:0000256" key="14">
    <source>
        <dbReference type="SAM" id="SignalP"/>
    </source>
</evidence>
<keyword evidence="11" id="KW-0325">Glycoprotein</keyword>
<dbReference type="EC" id="3.1.1.3" evidence="4"/>
<dbReference type="InterPro" id="IPR036392">
    <property type="entry name" value="PLAT/LH2_dom_sf"/>
</dbReference>
<evidence type="ECO:0000256" key="13">
    <source>
        <dbReference type="RuleBase" id="RU004262"/>
    </source>
</evidence>
<comment type="caution">
    <text evidence="12">Lacks conserved residue(s) required for the propagation of feature annotation.</text>
</comment>
<dbReference type="PANTHER" id="PTHR11610">
    <property type="entry name" value="LIPASE"/>
    <property type="match status" value="1"/>
</dbReference>
<keyword evidence="5" id="KW-0964">Secreted</keyword>
<dbReference type="GO" id="GO:0008201">
    <property type="term" value="F:heparin binding"/>
    <property type="evidence" value="ECO:0007669"/>
    <property type="project" value="UniProtKB-KW"/>
</dbReference>
<keyword evidence="6" id="KW-0358">Heparin-binding</keyword>
<protein>
    <recommendedName>
        <fullName evidence="4">triacylglycerol lipase</fullName>
        <ecNumber evidence="4">3.1.1.3</ecNumber>
    </recommendedName>
</protein>
<dbReference type="InterPro" id="IPR000734">
    <property type="entry name" value="TAG_lipase"/>
</dbReference>
<comment type="subcellular location">
    <subcellularLocation>
        <location evidence="2">Secreted</location>
    </subcellularLocation>
</comment>
<dbReference type="InterPro" id="IPR029058">
    <property type="entry name" value="AB_hydrolase_fold"/>
</dbReference>
<evidence type="ECO:0000256" key="5">
    <source>
        <dbReference type="ARBA" id="ARBA00022525"/>
    </source>
</evidence>
<dbReference type="Gene3D" id="3.40.50.1820">
    <property type="entry name" value="alpha/beta hydrolase"/>
    <property type="match status" value="2"/>
</dbReference>
<gene>
    <name evidence="16" type="ORF">F2P81_014194</name>
</gene>
<evidence type="ECO:0000256" key="8">
    <source>
        <dbReference type="ARBA" id="ARBA00022801"/>
    </source>
</evidence>
<keyword evidence="10" id="KW-0443">Lipid metabolism</keyword>
<dbReference type="InterPro" id="IPR002330">
    <property type="entry name" value="Lipo_Lipase"/>
</dbReference>
<feature type="chain" id="PRO_5025561946" description="triacylglycerol lipase" evidence="14">
    <location>
        <begin position="18"/>
        <end position="1015"/>
    </location>
</feature>
<dbReference type="Proteomes" id="UP000438429">
    <property type="component" value="Unassembled WGS sequence"/>
</dbReference>
<evidence type="ECO:0000256" key="2">
    <source>
        <dbReference type="ARBA" id="ARBA00004613"/>
    </source>
</evidence>